<dbReference type="GO" id="GO:0000398">
    <property type="term" value="P:mRNA splicing, via spliceosome"/>
    <property type="evidence" value="ECO:0007669"/>
    <property type="project" value="UniProtKB-UniRule"/>
</dbReference>
<dbReference type="Proteomes" id="UP000504637">
    <property type="component" value="Unplaced"/>
</dbReference>
<reference evidence="4" key="2">
    <citation type="submission" date="2020-04" db="EMBL/GenBank/DDBJ databases">
        <authorList>
            <consortium name="NCBI Genome Project"/>
        </authorList>
    </citation>
    <scope>NUCLEOTIDE SEQUENCE</scope>
    <source>
        <strain evidence="4">CBS 342.82</strain>
    </source>
</reference>
<dbReference type="PANTHER" id="PTHR20978:SF0">
    <property type="entry name" value="SPLICING FACTOR 3B SUBUNIT 5"/>
    <property type="match status" value="1"/>
</dbReference>
<dbReference type="GeneID" id="54362476"/>
<keyword evidence="3" id="KW-1185">Reference proteome</keyword>
<accession>A0A6J3M9R0</accession>
<dbReference type="InterPro" id="IPR009846">
    <property type="entry name" value="SF3b5/RDS3-10"/>
</dbReference>
<dbReference type="PIRSF" id="PIRSF037010">
    <property type="entry name" value="Splicing_factor_3B_subunit_5"/>
    <property type="match status" value="1"/>
</dbReference>
<name>A0A6J3M9R0_9PEZI</name>
<dbReference type="GO" id="GO:0005686">
    <property type="term" value="C:U2 snRNP"/>
    <property type="evidence" value="ECO:0007669"/>
    <property type="project" value="TreeGrafter"/>
</dbReference>
<dbReference type="AlphaFoldDB" id="A0A6J3M9R0"/>
<dbReference type="InterPro" id="IPR017089">
    <property type="entry name" value="Splicing_factor_3B_subunit_5"/>
</dbReference>
<protein>
    <recommendedName>
        <fullName evidence="2">Splicing factor subunit</fullName>
    </recommendedName>
</protein>
<organism evidence="4">
    <name type="scientific">Dissoconium aciculare CBS 342.82</name>
    <dbReference type="NCBI Taxonomy" id="1314786"/>
    <lineage>
        <taxon>Eukaryota</taxon>
        <taxon>Fungi</taxon>
        <taxon>Dikarya</taxon>
        <taxon>Ascomycota</taxon>
        <taxon>Pezizomycotina</taxon>
        <taxon>Dothideomycetes</taxon>
        <taxon>Dothideomycetidae</taxon>
        <taxon>Mycosphaerellales</taxon>
        <taxon>Dissoconiaceae</taxon>
        <taxon>Dissoconium</taxon>
    </lineage>
</organism>
<comment type="similarity">
    <text evidence="1 2">Belongs to the SF3B5 family.</text>
</comment>
<evidence type="ECO:0000256" key="1">
    <source>
        <dbReference type="ARBA" id="ARBA00009568"/>
    </source>
</evidence>
<evidence type="ECO:0000313" key="4">
    <source>
        <dbReference type="RefSeq" id="XP_033460583.1"/>
    </source>
</evidence>
<reference evidence="4" key="3">
    <citation type="submission" date="2025-08" db="UniProtKB">
        <authorList>
            <consortium name="RefSeq"/>
        </authorList>
    </citation>
    <scope>IDENTIFICATION</scope>
    <source>
        <strain evidence="4">CBS 342.82</strain>
    </source>
</reference>
<dbReference type="GO" id="GO:0071011">
    <property type="term" value="C:precatalytic spliceosome"/>
    <property type="evidence" value="ECO:0007669"/>
    <property type="project" value="TreeGrafter"/>
</dbReference>
<dbReference type="PANTHER" id="PTHR20978">
    <property type="entry name" value="SPLICING FACTOR 3B SUBUNIT 5"/>
    <property type="match status" value="1"/>
</dbReference>
<gene>
    <name evidence="4" type="ORF">K489DRAFT_379542</name>
</gene>
<dbReference type="OrthoDB" id="274726at2759"/>
<dbReference type="RefSeq" id="XP_033460583.1">
    <property type="nucleotide sequence ID" value="XM_033604676.1"/>
</dbReference>
<dbReference type="Pfam" id="PF07189">
    <property type="entry name" value="SF3b10"/>
    <property type="match status" value="1"/>
</dbReference>
<proteinExistence type="inferred from homology"/>
<evidence type="ECO:0000256" key="2">
    <source>
        <dbReference type="PIRNR" id="PIRNR037010"/>
    </source>
</evidence>
<evidence type="ECO:0000313" key="3">
    <source>
        <dbReference type="Proteomes" id="UP000504637"/>
    </source>
</evidence>
<sequence length="96" mass="10798">MADKLRTQQQLEALQTKHIGTGHADTTEHEWKANIARDSYASIVGHPPLIHYMSIGMGLPMERVRMICMEKMVLPVGPAPAVERDDDEGEMEIDEK</sequence>
<reference evidence="4" key="1">
    <citation type="submission" date="2020-01" db="EMBL/GenBank/DDBJ databases">
        <authorList>
            <consortium name="DOE Joint Genome Institute"/>
            <person name="Haridas S."/>
            <person name="Albert R."/>
            <person name="Binder M."/>
            <person name="Bloem J."/>
            <person name="Labutti K."/>
            <person name="Salamov A."/>
            <person name="Andreopoulos B."/>
            <person name="Baker S.E."/>
            <person name="Barry K."/>
            <person name="Bills G."/>
            <person name="Bluhm B.H."/>
            <person name="Cannon C."/>
            <person name="Castanera R."/>
            <person name="Culley D.E."/>
            <person name="Daum C."/>
            <person name="Ezra D."/>
            <person name="Gonzalez J.B."/>
            <person name="Henrissat B."/>
            <person name="Kuo A."/>
            <person name="Liang C."/>
            <person name="Lipzen A."/>
            <person name="Lutzoni F."/>
            <person name="Magnuson J."/>
            <person name="Mondo S."/>
            <person name="Nolan M."/>
            <person name="Ohm R."/>
            <person name="Pangilinan J."/>
            <person name="Park H.-J."/>
            <person name="Ramirez L."/>
            <person name="Alfaro M."/>
            <person name="Sun H."/>
            <person name="Tritt A."/>
            <person name="Yoshinaga Y."/>
            <person name="Zwiers L.-H."/>
            <person name="Turgeon B.G."/>
            <person name="Goodwin S.B."/>
            <person name="Spatafora J.W."/>
            <person name="Crous P.W."/>
            <person name="Grigoriev I.V."/>
        </authorList>
    </citation>
    <scope>NUCLEOTIDE SEQUENCE</scope>
    <source>
        <strain evidence="4">CBS 342.82</strain>
    </source>
</reference>